<evidence type="ECO:0000256" key="4">
    <source>
        <dbReference type="SAM" id="Phobius"/>
    </source>
</evidence>
<dbReference type="OrthoDB" id="5492415at2"/>
<dbReference type="Proteomes" id="UP000220133">
    <property type="component" value="Chromosome"/>
</dbReference>
<proteinExistence type="predicted"/>
<evidence type="ECO:0000256" key="2">
    <source>
        <dbReference type="ARBA" id="ARBA00023125"/>
    </source>
</evidence>
<dbReference type="AlphaFoldDB" id="A0A291QZI4"/>
<dbReference type="Gene3D" id="1.10.10.60">
    <property type="entry name" value="Homeodomain-like"/>
    <property type="match status" value="2"/>
</dbReference>
<dbReference type="EMBL" id="CP023777">
    <property type="protein sequence ID" value="ATL49360.1"/>
    <property type="molecule type" value="Genomic_DNA"/>
</dbReference>
<dbReference type="InterPro" id="IPR009057">
    <property type="entry name" value="Homeodomain-like_sf"/>
</dbReference>
<gene>
    <name evidence="6" type="ORF">COR50_20470</name>
</gene>
<evidence type="ECO:0000259" key="5">
    <source>
        <dbReference type="PROSITE" id="PS01124"/>
    </source>
</evidence>
<dbReference type="SMART" id="SM00342">
    <property type="entry name" value="HTH_ARAC"/>
    <property type="match status" value="1"/>
</dbReference>
<keyword evidence="4" id="KW-0812">Transmembrane</keyword>
<organism evidence="6 7">
    <name type="scientific">Chitinophaga caeni</name>
    <dbReference type="NCBI Taxonomy" id="2029983"/>
    <lineage>
        <taxon>Bacteria</taxon>
        <taxon>Pseudomonadati</taxon>
        <taxon>Bacteroidota</taxon>
        <taxon>Chitinophagia</taxon>
        <taxon>Chitinophagales</taxon>
        <taxon>Chitinophagaceae</taxon>
        <taxon>Chitinophaga</taxon>
    </lineage>
</organism>
<protein>
    <submittedName>
        <fullName evidence="6">AraC family transcriptional regulator</fullName>
    </submittedName>
</protein>
<evidence type="ECO:0000313" key="7">
    <source>
        <dbReference type="Proteomes" id="UP000220133"/>
    </source>
</evidence>
<accession>A0A291QZI4</accession>
<dbReference type="PANTHER" id="PTHR43280:SF29">
    <property type="entry name" value="ARAC-FAMILY TRANSCRIPTIONAL REGULATOR"/>
    <property type="match status" value="1"/>
</dbReference>
<keyword evidence="1" id="KW-0805">Transcription regulation</keyword>
<keyword evidence="4" id="KW-1133">Transmembrane helix</keyword>
<feature type="transmembrane region" description="Helical" evidence="4">
    <location>
        <begin position="30"/>
        <end position="46"/>
    </location>
</feature>
<keyword evidence="3" id="KW-0804">Transcription</keyword>
<dbReference type="GO" id="GO:0003700">
    <property type="term" value="F:DNA-binding transcription factor activity"/>
    <property type="evidence" value="ECO:0007669"/>
    <property type="project" value="InterPro"/>
</dbReference>
<dbReference type="Pfam" id="PF12833">
    <property type="entry name" value="HTH_18"/>
    <property type="match status" value="1"/>
</dbReference>
<feature type="transmembrane region" description="Helical" evidence="4">
    <location>
        <begin position="131"/>
        <end position="152"/>
    </location>
</feature>
<feature type="domain" description="HTH araC/xylS-type" evidence="5">
    <location>
        <begin position="263"/>
        <end position="366"/>
    </location>
</feature>
<reference evidence="6 7" key="1">
    <citation type="submission" date="2017-10" db="EMBL/GenBank/DDBJ databases">
        <title>Paenichitinophaga pekingensis gen. nov., sp. nov., isolated from activated sludge.</title>
        <authorList>
            <person name="Jin D."/>
            <person name="Kong X."/>
            <person name="Deng Y."/>
            <person name="Bai Z."/>
        </authorList>
    </citation>
    <scope>NUCLEOTIDE SEQUENCE [LARGE SCALE GENOMIC DNA]</scope>
    <source>
        <strain evidence="6 7">13</strain>
    </source>
</reference>
<dbReference type="InterPro" id="IPR018060">
    <property type="entry name" value="HTH_AraC"/>
</dbReference>
<evidence type="ECO:0000313" key="6">
    <source>
        <dbReference type="EMBL" id="ATL49360.1"/>
    </source>
</evidence>
<feature type="transmembrane region" description="Helical" evidence="4">
    <location>
        <begin position="195"/>
        <end position="211"/>
    </location>
</feature>
<keyword evidence="7" id="KW-1185">Reference proteome</keyword>
<dbReference type="SUPFAM" id="SSF46689">
    <property type="entry name" value="Homeodomain-like"/>
    <property type="match status" value="1"/>
</dbReference>
<keyword evidence="2" id="KW-0238">DNA-binding</keyword>
<dbReference type="PANTHER" id="PTHR43280">
    <property type="entry name" value="ARAC-FAMILY TRANSCRIPTIONAL REGULATOR"/>
    <property type="match status" value="1"/>
</dbReference>
<evidence type="ECO:0000256" key="1">
    <source>
        <dbReference type="ARBA" id="ARBA00023015"/>
    </source>
</evidence>
<name>A0A291QZI4_9BACT</name>
<dbReference type="RefSeq" id="WP_098195728.1">
    <property type="nucleotide sequence ID" value="NZ_CP023777.1"/>
</dbReference>
<dbReference type="PROSITE" id="PS01124">
    <property type="entry name" value="HTH_ARAC_FAMILY_2"/>
    <property type="match status" value="1"/>
</dbReference>
<dbReference type="GO" id="GO:0043565">
    <property type="term" value="F:sequence-specific DNA binding"/>
    <property type="evidence" value="ECO:0007669"/>
    <property type="project" value="InterPro"/>
</dbReference>
<keyword evidence="4" id="KW-0472">Membrane</keyword>
<sequence length="373" mass="42374">MIYTIGIIISAFLAILLLTKRDKTIADKTLFIWLCITTLHLTIFAINSSGEYRGFPYLLGWEIPLPLVHGPFLFLYATAFTASTKTVYKLLHFIPFVLAVLLISPFLALGYQDKILVYQNGGTSFQTETVTIFIASLISGIVYCLLTLRVLFLHKRSIKDRFSYTEKINLQWLFNLTAGLSCIWVIAIFATDKYIFISVVLYVLFIGYFGIKQVGIFTNPLPKTVPSVPAEDGEINAAETLFQDSKYEKSLLPDQQIESIYLELLHLMVEEKLFLTPGLTLSMLSQRLAVHPNTLSQVINRRVQKNFFDYINTLRVEEFKARVAKVENQQFTLLSLAYDCGFNSKTSFNRNFKSITGQSPSAYLKAAQINLKE</sequence>
<dbReference type="KEGG" id="cbae:COR50_20470"/>
<evidence type="ECO:0000256" key="3">
    <source>
        <dbReference type="ARBA" id="ARBA00023163"/>
    </source>
</evidence>
<feature type="transmembrane region" description="Helical" evidence="4">
    <location>
        <begin position="58"/>
        <end position="78"/>
    </location>
</feature>
<feature type="transmembrane region" description="Helical" evidence="4">
    <location>
        <begin position="90"/>
        <end position="111"/>
    </location>
</feature>
<feature type="transmembrane region" description="Helical" evidence="4">
    <location>
        <begin position="172"/>
        <end position="189"/>
    </location>
</feature>